<dbReference type="Gene3D" id="3.20.20.80">
    <property type="entry name" value="Glycosidases"/>
    <property type="match status" value="1"/>
</dbReference>
<feature type="region of interest" description="Disordered" evidence="2">
    <location>
        <begin position="128"/>
        <end position="148"/>
    </location>
</feature>
<evidence type="ECO:0000313" key="4">
    <source>
        <dbReference type="EMBL" id="KKK53895.1"/>
    </source>
</evidence>
<protein>
    <recommendedName>
        <fullName evidence="3">Glycoside hydrolase family 31 TIM barrel domain-containing protein</fullName>
    </recommendedName>
</protein>
<name>A0A0F8WZH0_9ZZZZ</name>
<feature type="non-terminal residue" evidence="4">
    <location>
        <position position="347"/>
    </location>
</feature>
<comment type="similarity">
    <text evidence="1">Belongs to the glycosyl hydrolase 31 family.</text>
</comment>
<dbReference type="CDD" id="cd14752">
    <property type="entry name" value="GH31_N"/>
    <property type="match status" value="1"/>
</dbReference>
<dbReference type="SUPFAM" id="SSF51445">
    <property type="entry name" value="(Trans)glycosidases"/>
    <property type="match status" value="1"/>
</dbReference>
<organism evidence="4">
    <name type="scientific">marine sediment metagenome</name>
    <dbReference type="NCBI Taxonomy" id="412755"/>
    <lineage>
        <taxon>unclassified sequences</taxon>
        <taxon>metagenomes</taxon>
        <taxon>ecological metagenomes</taxon>
    </lineage>
</organism>
<reference evidence="4" key="1">
    <citation type="journal article" date="2015" name="Nature">
        <title>Complex archaea that bridge the gap between prokaryotes and eukaryotes.</title>
        <authorList>
            <person name="Spang A."/>
            <person name="Saw J.H."/>
            <person name="Jorgensen S.L."/>
            <person name="Zaremba-Niedzwiedzka K."/>
            <person name="Martijn J."/>
            <person name="Lind A.E."/>
            <person name="van Eijk R."/>
            <person name="Schleper C."/>
            <person name="Guy L."/>
            <person name="Ettema T.J."/>
        </authorList>
    </citation>
    <scope>NUCLEOTIDE SEQUENCE</scope>
</reference>
<evidence type="ECO:0000256" key="1">
    <source>
        <dbReference type="ARBA" id="ARBA00007806"/>
    </source>
</evidence>
<dbReference type="PANTHER" id="PTHR43863">
    <property type="entry name" value="HYDROLASE, PUTATIVE (AFU_ORTHOLOGUE AFUA_1G03140)-RELATED"/>
    <property type="match status" value="1"/>
</dbReference>
<accession>A0A0F8WZH0</accession>
<dbReference type="Gene3D" id="2.60.40.1760">
    <property type="entry name" value="glycosyl hydrolase (family 31)"/>
    <property type="match status" value="1"/>
</dbReference>
<dbReference type="GO" id="GO:0005975">
    <property type="term" value="P:carbohydrate metabolic process"/>
    <property type="evidence" value="ECO:0007669"/>
    <property type="project" value="InterPro"/>
</dbReference>
<proteinExistence type="inferred from homology"/>
<feature type="non-terminal residue" evidence="4">
    <location>
        <position position="1"/>
    </location>
</feature>
<dbReference type="InterPro" id="IPR051816">
    <property type="entry name" value="Glycosyl_Hydrolase_31"/>
</dbReference>
<comment type="caution">
    <text evidence="4">The sequence shown here is derived from an EMBL/GenBank/DDBJ whole genome shotgun (WGS) entry which is preliminary data.</text>
</comment>
<dbReference type="InterPro" id="IPR000322">
    <property type="entry name" value="Glyco_hydro_31_TIM"/>
</dbReference>
<feature type="domain" description="Glycoside hydrolase family 31 TIM barrel" evidence="3">
    <location>
        <begin position="188"/>
        <end position="334"/>
    </location>
</feature>
<evidence type="ECO:0000259" key="3">
    <source>
        <dbReference type="Pfam" id="PF01055"/>
    </source>
</evidence>
<dbReference type="GO" id="GO:0004553">
    <property type="term" value="F:hydrolase activity, hydrolyzing O-glycosyl compounds"/>
    <property type="evidence" value="ECO:0007669"/>
    <property type="project" value="InterPro"/>
</dbReference>
<evidence type="ECO:0000256" key="2">
    <source>
        <dbReference type="SAM" id="MobiDB-lite"/>
    </source>
</evidence>
<dbReference type="InterPro" id="IPR017853">
    <property type="entry name" value="GH"/>
</dbReference>
<sequence>FKPVSARVGNLNVTVQGKPLSVLVTTLDDKPVQKITFTPDGKMSFALDDQPVLGLGEGGPKQTGDSWRTDKIELDRRGRLHPMTPWYGTGTYGSYNPVPLMVGTAGWGLFIPTPWGAIDLSDSETGKFIPADPIPPGTVVSRGQQRRGRIGMPPPEYFTAGLYDVFVFDAQDPAALMKDISTISGQAVLPPKWVLGYQQSHRTVRDESQMLEVVDTFREKQIPLDSVCYLGTGFCPSGWNKKQPSFEFNPGVFKRDPKEVLADMHKRNVKVMMHVIPWDRDRLETIQGTIPPKPGEKLDNTHIQNYWNQHNALVDAGVDAWWPDEGDWFNFHERMKRHELYYTGPLS</sequence>
<dbReference type="PANTHER" id="PTHR43863:SF2">
    <property type="entry name" value="MALTASE-GLUCOAMYLASE"/>
    <property type="match status" value="1"/>
</dbReference>
<gene>
    <name evidence="4" type="ORF">LCGC14_3090190</name>
</gene>
<dbReference type="Pfam" id="PF01055">
    <property type="entry name" value="Glyco_hydro_31_2nd"/>
    <property type="match status" value="1"/>
</dbReference>
<dbReference type="AlphaFoldDB" id="A0A0F8WZH0"/>
<dbReference type="EMBL" id="LAZR01066277">
    <property type="protein sequence ID" value="KKK53895.1"/>
    <property type="molecule type" value="Genomic_DNA"/>
</dbReference>